<dbReference type="GO" id="GO:0005509">
    <property type="term" value="F:calcium ion binding"/>
    <property type="evidence" value="ECO:0007669"/>
    <property type="project" value="InterPro"/>
</dbReference>
<reference evidence="3 5" key="1">
    <citation type="submission" date="2016-10" db="EMBL/GenBank/DDBJ databases">
        <authorList>
            <person name="Cai Z."/>
        </authorList>
    </citation>
    <scope>NUCLEOTIDE SEQUENCE [LARGE SCALE GENOMIC DNA]</scope>
    <source>
        <strain evidence="3 5">DSM 25227</strain>
    </source>
</reference>
<evidence type="ECO:0000256" key="1">
    <source>
        <dbReference type="SAM" id="MobiDB-lite"/>
    </source>
</evidence>
<evidence type="ECO:0000313" key="5">
    <source>
        <dbReference type="Proteomes" id="UP000251571"/>
    </source>
</evidence>
<dbReference type="Gene3D" id="2.150.10.10">
    <property type="entry name" value="Serralysin-like metalloprotease, C-terminal"/>
    <property type="match status" value="2"/>
</dbReference>
<dbReference type="InterPro" id="IPR001343">
    <property type="entry name" value="Hemolysn_Ca-bd"/>
</dbReference>
<evidence type="ECO:0000313" key="3">
    <source>
        <dbReference type="EMBL" id="SSA38101.1"/>
    </source>
</evidence>
<keyword evidence="4" id="KW-1185">Reference proteome</keyword>
<dbReference type="PRINTS" id="PR00313">
    <property type="entry name" value="CABNDNGRPT"/>
</dbReference>
<dbReference type="Proteomes" id="UP000251571">
    <property type="component" value="Unassembled WGS sequence"/>
</dbReference>
<dbReference type="Pfam" id="PF00353">
    <property type="entry name" value="HemolysinCabind"/>
    <property type="match status" value="2"/>
</dbReference>
<gene>
    <name evidence="2" type="ORF">BCF38_101231</name>
    <name evidence="3" type="ORF">SAMN05421539_101231</name>
</gene>
<feature type="region of interest" description="Disordered" evidence="1">
    <location>
        <begin position="230"/>
        <end position="269"/>
    </location>
</feature>
<dbReference type="InterPro" id="IPR018511">
    <property type="entry name" value="Hemolysin-typ_Ca-bd_CS"/>
</dbReference>
<dbReference type="RefSeq" id="WP_146204785.1">
    <property type="nucleotide sequence ID" value="NZ_QGDJ01000001.1"/>
</dbReference>
<evidence type="ECO:0000313" key="4">
    <source>
        <dbReference type="Proteomes" id="UP000245839"/>
    </source>
</evidence>
<dbReference type="EMBL" id="UETC01000001">
    <property type="protein sequence ID" value="SSA38101.1"/>
    <property type="molecule type" value="Genomic_DNA"/>
</dbReference>
<dbReference type="EMBL" id="QGDJ01000001">
    <property type="protein sequence ID" value="PWJ21823.1"/>
    <property type="molecule type" value="Genomic_DNA"/>
</dbReference>
<sequence length="455" mass="48191">MRPGACRSRRWAPTWTAWTRSRGRRVSIALTGAVTEDPLAPPSGDPLGRLNLIDPETGALREGADIVPVASSLVTLGAPDVEILTDGRVATAFVVTEAGQGSGPWMQVDIHAPDLSSVETQIARLPEQALPRVYLDGLEGGGYAATYDLLFEGDEGDFVRDYVSVAEVFNRNGLSIGAREFEWTDPDPADFVISGTADDLAIFEDGTILGRGALPGFGGETDRPAIIEGGPRGRRIEGSTADDTIDGGGGDDTVRGSYGDDDLDGGTGADELRGGVGDDRYLLDDPGDVVIEEAGEGRDEVFTFVDLAAPEHVERVKIVGGERNVRLEGSAGDDWLEGNRLANTLVASEGQDTLVGRGGGDDFVLTADSGRTVIADFEAGDRLLIDDRLLGLGDAEDDPRVLDRNTFRNLREAERAGFDAGRGEVKIDIDGDGVREVVAVLQGDGRPGLDDVLLF</sequence>
<evidence type="ECO:0000313" key="2">
    <source>
        <dbReference type="EMBL" id="PWJ21823.1"/>
    </source>
</evidence>
<dbReference type="PROSITE" id="PS00330">
    <property type="entry name" value="HEMOLYSIN_CALCIUM"/>
    <property type="match status" value="1"/>
</dbReference>
<dbReference type="OrthoDB" id="7683162at2"/>
<dbReference type="Proteomes" id="UP000245839">
    <property type="component" value="Unassembled WGS sequence"/>
</dbReference>
<evidence type="ECO:0008006" key="6">
    <source>
        <dbReference type="Google" id="ProtNLM"/>
    </source>
</evidence>
<accession>A0A2Y9A0N9</accession>
<organism evidence="3 5">
    <name type="scientific">Jannaschia seohaensis</name>
    <dbReference type="NCBI Taxonomy" id="475081"/>
    <lineage>
        <taxon>Bacteria</taxon>
        <taxon>Pseudomonadati</taxon>
        <taxon>Pseudomonadota</taxon>
        <taxon>Alphaproteobacteria</taxon>
        <taxon>Rhodobacterales</taxon>
        <taxon>Roseobacteraceae</taxon>
        <taxon>Jannaschia</taxon>
    </lineage>
</organism>
<protein>
    <recommendedName>
        <fullName evidence="6">Hemolysin type calcium-binding protein</fullName>
    </recommendedName>
</protein>
<dbReference type="SUPFAM" id="SSF51120">
    <property type="entry name" value="beta-Roll"/>
    <property type="match status" value="2"/>
</dbReference>
<name>A0A2Y9A0N9_9RHOB</name>
<reference evidence="2 4" key="2">
    <citation type="submission" date="2018-03" db="EMBL/GenBank/DDBJ databases">
        <title>Genomic Encyclopedia of Archaeal and Bacterial Type Strains, Phase II (KMG-II): from individual species to whole genera.</title>
        <authorList>
            <person name="Goeker M."/>
        </authorList>
    </citation>
    <scope>NUCLEOTIDE SEQUENCE [LARGE SCALE GENOMIC DNA]</scope>
    <source>
        <strain evidence="2 4">DSM 25227</strain>
    </source>
</reference>
<proteinExistence type="predicted"/>
<dbReference type="AlphaFoldDB" id="A0A2Y9A0N9"/>
<dbReference type="InterPro" id="IPR011049">
    <property type="entry name" value="Serralysin-like_metalloprot_C"/>
</dbReference>